<dbReference type="SMART" id="SM01312">
    <property type="entry name" value="RTC4"/>
    <property type="match status" value="1"/>
</dbReference>
<feature type="domain" description="Restriction of telomere capping protein 4 C-terminal" evidence="9">
    <location>
        <begin position="745"/>
        <end position="864"/>
    </location>
</feature>
<comment type="subcellular location">
    <subcellularLocation>
        <location evidence="3">Cytoplasm</location>
    </subcellularLocation>
    <subcellularLocation>
        <location evidence="2">Nucleus</location>
    </subcellularLocation>
</comment>
<dbReference type="InterPro" id="IPR028094">
    <property type="entry name" value="RTC4_C"/>
</dbReference>
<comment type="function">
    <text evidence="1">May be involved in a process influencing telomere capping.</text>
</comment>
<feature type="compositionally biased region" description="Polar residues" evidence="8">
    <location>
        <begin position="578"/>
        <end position="588"/>
    </location>
</feature>
<feature type="compositionally biased region" description="Basic residues" evidence="8">
    <location>
        <begin position="161"/>
        <end position="171"/>
    </location>
</feature>
<evidence type="ECO:0000313" key="11">
    <source>
        <dbReference type="Proteomes" id="UP000541558"/>
    </source>
</evidence>
<keyword evidence="6" id="KW-0963">Cytoplasm</keyword>
<evidence type="ECO:0000256" key="6">
    <source>
        <dbReference type="ARBA" id="ARBA00022490"/>
    </source>
</evidence>
<organism evidence="10 11">
    <name type="scientific">Ephemerocybe angulata</name>
    <dbReference type="NCBI Taxonomy" id="980116"/>
    <lineage>
        <taxon>Eukaryota</taxon>
        <taxon>Fungi</taxon>
        <taxon>Dikarya</taxon>
        <taxon>Basidiomycota</taxon>
        <taxon>Agaricomycotina</taxon>
        <taxon>Agaricomycetes</taxon>
        <taxon>Agaricomycetidae</taxon>
        <taxon>Agaricales</taxon>
        <taxon>Agaricineae</taxon>
        <taxon>Psathyrellaceae</taxon>
        <taxon>Ephemerocybe</taxon>
    </lineage>
</organism>
<keyword evidence="11" id="KW-1185">Reference proteome</keyword>
<evidence type="ECO:0000256" key="4">
    <source>
        <dbReference type="ARBA" id="ARBA00009461"/>
    </source>
</evidence>
<feature type="region of interest" description="Disordered" evidence="8">
    <location>
        <begin position="72"/>
        <end position="125"/>
    </location>
</feature>
<evidence type="ECO:0000256" key="8">
    <source>
        <dbReference type="SAM" id="MobiDB-lite"/>
    </source>
</evidence>
<feature type="region of interest" description="Disordered" evidence="8">
    <location>
        <begin position="352"/>
        <end position="408"/>
    </location>
</feature>
<dbReference type="GO" id="GO:0005737">
    <property type="term" value="C:cytoplasm"/>
    <property type="evidence" value="ECO:0007669"/>
    <property type="project" value="UniProtKB-SubCell"/>
</dbReference>
<feature type="compositionally biased region" description="Pro residues" evidence="8">
    <location>
        <begin position="76"/>
        <end position="92"/>
    </location>
</feature>
<evidence type="ECO:0000256" key="2">
    <source>
        <dbReference type="ARBA" id="ARBA00004123"/>
    </source>
</evidence>
<protein>
    <recommendedName>
        <fullName evidence="5">Restriction of telomere capping protein 4</fullName>
    </recommendedName>
</protein>
<dbReference type="OrthoDB" id="128308at2759"/>
<dbReference type="PANTHER" id="PTHR41391:SF1">
    <property type="entry name" value="RESTRICTION OF TELOMERE CAPPING PROTEIN 4"/>
    <property type="match status" value="1"/>
</dbReference>
<feature type="compositionally biased region" description="Basic and acidic residues" evidence="8">
    <location>
        <begin position="589"/>
        <end position="598"/>
    </location>
</feature>
<dbReference type="GO" id="GO:0005634">
    <property type="term" value="C:nucleus"/>
    <property type="evidence" value="ECO:0007669"/>
    <property type="project" value="UniProtKB-SubCell"/>
</dbReference>
<dbReference type="InterPro" id="IPR039024">
    <property type="entry name" value="RTC4"/>
</dbReference>
<accession>A0A8H5BZW7</accession>
<dbReference type="EMBL" id="JAACJK010000110">
    <property type="protein sequence ID" value="KAF5332535.1"/>
    <property type="molecule type" value="Genomic_DNA"/>
</dbReference>
<feature type="compositionally biased region" description="Low complexity" evidence="8">
    <location>
        <begin position="93"/>
        <end position="125"/>
    </location>
</feature>
<gene>
    <name evidence="10" type="ORF">D9611_005439</name>
</gene>
<reference evidence="10 11" key="1">
    <citation type="journal article" date="2020" name="ISME J.">
        <title>Uncovering the hidden diversity of litter-decomposition mechanisms in mushroom-forming fungi.</title>
        <authorList>
            <person name="Floudas D."/>
            <person name="Bentzer J."/>
            <person name="Ahren D."/>
            <person name="Johansson T."/>
            <person name="Persson P."/>
            <person name="Tunlid A."/>
        </authorList>
    </citation>
    <scope>NUCLEOTIDE SEQUENCE [LARGE SCALE GENOMIC DNA]</scope>
    <source>
        <strain evidence="10 11">CBS 175.51</strain>
    </source>
</reference>
<sequence>MDPVLQLYCPRQSCRQPALGPVRIFQGTTPSKAHLRGSIVQDCSVCRYSAHLTPAYPMEQAVDVLRRIQARQPQAPQAPYPMSQPAPYPPGPYHQAFTPPAQLPQSQPAAAQYPQTQPAPSAAQASKCPTLRCTKRISQECEYLMCKSCCQSAAYQAASSKTHRRPCKPHRLAFPEPSTPSQPSQAAAPPPATQNDAAAPAVQNPPPPRASLAQPISEAWVEAQRVAKAKAVDTRGLRTTQAQDFADQGRRTANIVAYHTAKKAPTTLMLPISTYPNFQFQNHAELMDALGLNEQRFVDVYKGPRDSDWETATPNTVIGLVSGRPLLVRSRPSFTQALDDSDCPGIEGHYARLSSRSTVSSKRQGQELVSPLKKSPRQSSEDTPHRQPSTTSGANKAEPPASNKVRPTATRLFATKMKVASPAEGVTTSATLNGVRLKCFAPSRDRGPGEAPTIPYDFSFWAFDEGEKEITRLKARRIAHSQSYPAVYSGASYNKTSICKYRRVWCDLPEEVRSEYVKKGGRKACGSKFLALSIRWKNRKERGASWWETDDESGSESEELGAESEDEGGVAKGDDESSQTAGDGNENTDTSKTKRVNDEGADTSMKGGDPEVGNGDEEETAAVQSTGKARDMDRDAEETSVDRSETASSKPGTLCPFCDEPLPPILSSALTSELLRLMSISVPDPLPDNPLHRCLSIQHHAAFCSRHEYERKEIPKAKTHQWPLDINFYALHRRIENFQDELEAIMDDLTGSQFYKISRDSFSPGSSGGKPGPMRGFDTLDTQGAGYYGEKGFALMVEALESMFPEASYNFDAYKPVTWRAAIEEILTPELTIMLIVEDMGVSEEEAAQIRTASRLFGIHANPIEDNPADQPAKIKEELVEPAVAEGALIDLTTPPTSPRPEAVVKTEPVEGTLKISEYNGEVIDLTLTDNEL</sequence>
<evidence type="ECO:0000259" key="9">
    <source>
        <dbReference type="SMART" id="SM01312"/>
    </source>
</evidence>
<keyword evidence="7" id="KW-0539">Nucleus</keyword>
<comment type="similarity">
    <text evidence="4">Belongs to the RTC4 family.</text>
</comment>
<name>A0A8H5BZW7_9AGAR</name>
<feature type="region of interest" description="Disordered" evidence="8">
    <location>
        <begin position="543"/>
        <end position="655"/>
    </location>
</feature>
<evidence type="ECO:0000256" key="3">
    <source>
        <dbReference type="ARBA" id="ARBA00004496"/>
    </source>
</evidence>
<feature type="region of interest" description="Disordered" evidence="8">
    <location>
        <begin position="160"/>
        <end position="212"/>
    </location>
</feature>
<evidence type="ECO:0000256" key="5">
    <source>
        <dbReference type="ARBA" id="ARBA00015162"/>
    </source>
</evidence>
<dbReference type="Pfam" id="PF14474">
    <property type="entry name" value="RTC4"/>
    <property type="match status" value="1"/>
</dbReference>
<comment type="caution">
    <text evidence="10">The sequence shown here is derived from an EMBL/GenBank/DDBJ whole genome shotgun (WGS) entry which is preliminary data.</text>
</comment>
<feature type="compositionally biased region" description="Low complexity" evidence="8">
    <location>
        <begin position="175"/>
        <end position="202"/>
    </location>
</feature>
<evidence type="ECO:0000313" key="10">
    <source>
        <dbReference type="EMBL" id="KAF5332535.1"/>
    </source>
</evidence>
<dbReference type="AlphaFoldDB" id="A0A8H5BZW7"/>
<evidence type="ECO:0000256" key="1">
    <source>
        <dbReference type="ARBA" id="ARBA00002738"/>
    </source>
</evidence>
<proteinExistence type="inferred from homology"/>
<feature type="compositionally biased region" description="Acidic residues" evidence="8">
    <location>
        <begin position="548"/>
        <end position="568"/>
    </location>
</feature>
<dbReference type="PANTHER" id="PTHR41391">
    <property type="entry name" value="RESTRICTION OF TELOMERE CAPPING PROTEIN 4"/>
    <property type="match status" value="1"/>
</dbReference>
<feature type="compositionally biased region" description="Polar residues" evidence="8">
    <location>
        <begin position="354"/>
        <end position="363"/>
    </location>
</feature>
<evidence type="ECO:0000256" key="7">
    <source>
        <dbReference type="ARBA" id="ARBA00023242"/>
    </source>
</evidence>
<dbReference type="Proteomes" id="UP000541558">
    <property type="component" value="Unassembled WGS sequence"/>
</dbReference>